<evidence type="ECO:0000313" key="1">
    <source>
        <dbReference type="EMBL" id="QDU31360.1"/>
    </source>
</evidence>
<protein>
    <submittedName>
        <fullName evidence="1">Uncharacterized protein</fullName>
    </submittedName>
</protein>
<reference evidence="1 2" key="1">
    <citation type="submission" date="2019-02" db="EMBL/GenBank/DDBJ databases">
        <title>Deep-cultivation of Planctomycetes and their phenomic and genomic characterization uncovers novel biology.</title>
        <authorList>
            <person name="Wiegand S."/>
            <person name="Jogler M."/>
            <person name="Boedeker C."/>
            <person name="Pinto D."/>
            <person name="Vollmers J."/>
            <person name="Rivas-Marin E."/>
            <person name="Kohn T."/>
            <person name="Peeters S.H."/>
            <person name="Heuer A."/>
            <person name="Rast P."/>
            <person name="Oberbeckmann S."/>
            <person name="Bunk B."/>
            <person name="Jeske O."/>
            <person name="Meyerdierks A."/>
            <person name="Storesund J.E."/>
            <person name="Kallscheuer N."/>
            <person name="Luecker S."/>
            <person name="Lage O.M."/>
            <person name="Pohl T."/>
            <person name="Merkel B.J."/>
            <person name="Hornburger P."/>
            <person name="Mueller R.-W."/>
            <person name="Bruemmer F."/>
            <person name="Labrenz M."/>
            <person name="Spormann A.M."/>
            <person name="Op den Camp H."/>
            <person name="Overmann J."/>
            <person name="Amann R."/>
            <person name="Jetten M.S.M."/>
            <person name="Mascher T."/>
            <person name="Medema M.H."/>
            <person name="Devos D.P."/>
            <person name="Kaster A.-K."/>
            <person name="Ovreas L."/>
            <person name="Rohde M."/>
            <person name="Galperin M.Y."/>
            <person name="Jogler C."/>
        </authorList>
    </citation>
    <scope>NUCLEOTIDE SEQUENCE [LARGE SCALE GENOMIC DNA]</scope>
    <source>
        <strain evidence="1 2">ETA_A8</strain>
    </source>
</reference>
<evidence type="ECO:0000313" key="2">
    <source>
        <dbReference type="Proteomes" id="UP000315017"/>
    </source>
</evidence>
<sequence length="239" mass="26297">MRQRNLAHRHHAESYSIRCSKYWPPYPLIPPTNVSNPAASQLPFQPQDSSTAVERSTDGTIEAIPTGEAVKLPKPDEEAEKKATQLVREIFKDEYRNSKSPTQQIELAHKLIVQAAKDERDVVGNFVLLRIARDIASDAGDATLTLRAIDLMSAKYEANHLDLKAVALGRAASVVVKPDEQRTIAQAALDLATEASRTDGFAVAQKLNEIAASAARKSRVQEVIRQATTAKIRPPRSRS</sequence>
<organism evidence="1 2">
    <name type="scientific">Anatilimnocola aggregata</name>
    <dbReference type="NCBI Taxonomy" id="2528021"/>
    <lineage>
        <taxon>Bacteria</taxon>
        <taxon>Pseudomonadati</taxon>
        <taxon>Planctomycetota</taxon>
        <taxon>Planctomycetia</taxon>
        <taxon>Pirellulales</taxon>
        <taxon>Pirellulaceae</taxon>
        <taxon>Anatilimnocola</taxon>
    </lineage>
</organism>
<gene>
    <name evidence="1" type="ORF">ETAA8_65160</name>
</gene>
<name>A0A517YMB4_9BACT</name>
<dbReference type="KEGG" id="aagg:ETAA8_65160"/>
<dbReference type="AlphaFoldDB" id="A0A517YMB4"/>
<keyword evidence="2" id="KW-1185">Reference proteome</keyword>
<proteinExistence type="predicted"/>
<dbReference type="EMBL" id="CP036274">
    <property type="protein sequence ID" value="QDU31360.1"/>
    <property type="molecule type" value="Genomic_DNA"/>
</dbReference>
<dbReference type="Proteomes" id="UP000315017">
    <property type="component" value="Chromosome"/>
</dbReference>
<accession>A0A517YMB4</accession>